<dbReference type="Gene3D" id="3.40.50.720">
    <property type="entry name" value="NAD(P)-binding Rossmann-like Domain"/>
    <property type="match status" value="1"/>
</dbReference>
<keyword evidence="2" id="KW-0560">Oxidoreductase</keyword>
<comment type="similarity">
    <text evidence="1 3">Belongs to the short-chain dehydrogenases/reductases (SDR) family.</text>
</comment>
<dbReference type="InterPro" id="IPR036291">
    <property type="entry name" value="NAD(P)-bd_dom_sf"/>
</dbReference>
<evidence type="ECO:0000313" key="5">
    <source>
        <dbReference type="Proteomes" id="UP001321486"/>
    </source>
</evidence>
<evidence type="ECO:0000256" key="2">
    <source>
        <dbReference type="ARBA" id="ARBA00023002"/>
    </source>
</evidence>
<dbReference type="SUPFAM" id="SSF51735">
    <property type="entry name" value="NAD(P)-binding Rossmann-fold domains"/>
    <property type="match status" value="1"/>
</dbReference>
<protein>
    <submittedName>
        <fullName evidence="4">Oxidoreductase</fullName>
    </submittedName>
</protein>
<evidence type="ECO:0000256" key="3">
    <source>
        <dbReference type="RuleBase" id="RU000363"/>
    </source>
</evidence>
<proteinExistence type="inferred from homology"/>
<dbReference type="PANTHER" id="PTHR44169">
    <property type="entry name" value="NADPH-DEPENDENT 1-ACYLDIHYDROXYACETONE PHOSPHATE REDUCTASE"/>
    <property type="match status" value="1"/>
</dbReference>
<gene>
    <name evidence="4" type="ORF">GCM10025867_32010</name>
</gene>
<dbReference type="PRINTS" id="PR00080">
    <property type="entry name" value="SDRFAMILY"/>
</dbReference>
<reference evidence="5" key="1">
    <citation type="journal article" date="2019" name="Int. J. Syst. Evol. Microbiol.">
        <title>The Global Catalogue of Microorganisms (GCM) 10K type strain sequencing project: providing services to taxonomists for standard genome sequencing and annotation.</title>
        <authorList>
            <consortium name="The Broad Institute Genomics Platform"/>
            <consortium name="The Broad Institute Genome Sequencing Center for Infectious Disease"/>
            <person name="Wu L."/>
            <person name="Ma J."/>
        </authorList>
    </citation>
    <scope>NUCLEOTIDE SEQUENCE [LARGE SCALE GENOMIC DNA]</scope>
    <source>
        <strain evidence="5">NBRC 108728</strain>
    </source>
</reference>
<dbReference type="Pfam" id="PF00106">
    <property type="entry name" value="adh_short"/>
    <property type="match status" value="1"/>
</dbReference>
<dbReference type="PRINTS" id="PR00081">
    <property type="entry name" value="GDHRDH"/>
</dbReference>
<organism evidence="4 5">
    <name type="scientific">Frondihabitans sucicola</name>
    <dbReference type="NCBI Taxonomy" id="1268041"/>
    <lineage>
        <taxon>Bacteria</taxon>
        <taxon>Bacillati</taxon>
        <taxon>Actinomycetota</taxon>
        <taxon>Actinomycetes</taxon>
        <taxon>Micrococcales</taxon>
        <taxon>Microbacteriaceae</taxon>
        <taxon>Frondihabitans</taxon>
    </lineage>
</organism>
<dbReference type="EMBL" id="AP027732">
    <property type="protein sequence ID" value="BDZ50960.1"/>
    <property type="molecule type" value="Genomic_DNA"/>
</dbReference>
<evidence type="ECO:0000313" key="4">
    <source>
        <dbReference type="EMBL" id="BDZ50960.1"/>
    </source>
</evidence>
<dbReference type="RefSeq" id="WP_286343835.1">
    <property type="nucleotide sequence ID" value="NZ_AP027732.1"/>
</dbReference>
<accession>A0ABM8GR63</accession>
<name>A0ABM8GR63_9MICO</name>
<dbReference type="InterPro" id="IPR002347">
    <property type="entry name" value="SDR_fam"/>
</dbReference>
<sequence>MKTTDKTILITGGTSGLGLGLALRFQAAGNRVIVAGRRRNLLDQIVRDNPGIEAIALDVADPSSILRAREIVEERFPDVDVLINMAGIMQPEDLHSDGFLATAEATVTTNLLGTIRMVAAFTEFLQAKNEAVIMNVSSGLAFVPLAATPTYDATKSAVHGFTEALRVQLADTSVEVLELIPPAVATTLMGQDQHEGGNAMPVDEYLDEVMSILGTRPDEKQVMVERVKMLRYAEVDGTYDEILAMLAGAGH</sequence>
<dbReference type="Proteomes" id="UP001321486">
    <property type="component" value="Chromosome"/>
</dbReference>
<dbReference type="PANTHER" id="PTHR44169:SF6">
    <property type="entry name" value="NADPH-DEPENDENT 1-ACYLDIHYDROXYACETONE PHOSPHATE REDUCTASE"/>
    <property type="match status" value="1"/>
</dbReference>
<keyword evidence="5" id="KW-1185">Reference proteome</keyword>
<evidence type="ECO:0000256" key="1">
    <source>
        <dbReference type="ARBA" id="ARBA00006484"/>
    </source>
</evidence>